<evidence type="ECO:0000256" key="3">
    <source>
        <dbReference type="ARBA" id="ARBA00022801"/>
    </source>
</evidence>
<dbReference type="Gene3D" id="3.40.1350.10">
    <property type="match status" value="1"/>
</dbReference>
<keyword evidence="2" id="KW-0540">Nuclease</keyword>
<dbReference type="EMBL" id="UHDT01000001">
    <property type="protein sequence ID" value="SUM57031.1"/>
    <property type="molecule type" value="Genomic_DNA"/>
</dbReference>
<evidence type="ECO:0000313" key="6">
    <source>
        <dbReference type="EMBL" id="SUM57031.1"/>
    </source>
</evidence>
<comment type="cofactor">
    <cofactor evidence="1">
        <name>Mg(2+)</name>
        <dbReference type="ChEBI" id="CHEBI:18420"/>
    </cofactor>
</comment>
<keyword evidence="7" id="KW-1185">Reference proteome</keyword>
<evidence type="ECO:0000313" key="8">
    <source>
        <dbReference type="Proteomes" id="UP000254100"/>
    </source>
</evidence>
<evidence type="ECO:0000256" key="1">
    <source>
        <dbReference type="ARBA" id="ARBA00001946"/>
    </source>
</evidence>
<dbReference type="SMART" id="SM00990">
    <property type="entry name" value="VRR_NUC"/>
    <property type="match status" value="1"/>
</dbReference>
<keyword evidence="3" id="KW-0378">Hydrolase</keyword>
<organism evidence="6 8">
    <name type="scientific">Staphylococcus microti</name>
    <dbReference type="NCBI Taxonomy" id="569857"/>
    <lineage>
        <taxon>Bacteria</taxon>
        <taxon>Bacillati</taxon>
        <taxon>Bacillota</taxon>
        <taxon>Bacilli</taxon>
        <taxon>Bacillales</taxon>
        <taxon>Staphylococcaceae</taxon>
        <taxon>Staphylococcus</taxon>
    </lineage>
</organism>
<dbReference type="STRING" id="569857.TP70_02255"/>
<evidence type="ECO:0000256" key="2">
    <source>
        <dbReference type="ARBA" id="ARBA00022722"/>
    </source>
</evidence>
<dbReference type="OrthoDB" id="1697409at2"/>
<dbReference type="Pfam" id="PF08774">
    <property type="entry name" value="VRR_NUC"/>
    <property type="match status" value="1"/>
</dbReference>
<dbReference type="InterPro" id="IPR011856">
    <property type="entry name" value="tRNA_endonuc-like_dom_sf"/>
</dbReference>
<evidence type="ECO:0000313" key="5">
    <source>
        <dbReference type="EMBL" id="KIX91456.1"/>
    </source>
</evidence>
<evidence type="ECO:0000259" key="4">
    <source>
        <dbReference type="SMART" id="SM00990"/>
    </source>
</evidence>
<reference evidence="5 7" key="1">
    <citation type="submission" date="2015-01" db="EMBL/GenBank/DDBJ databases">
        <authorList>
            <person name="Guo J."/>
        </authorList>
    </citation>
    <scope>NUCLEOTIDE SEQUENCE [LARGE SCALE GENOMIC DNA]</scope>
    <source>
        <strain evidence="5 7">DSM 22147</strain>
    </source>
</reference>
<sequence length="101" mass="11477">MTETELQKKIIENLNNSDCKVWRANAGKLRVGRRTVQLLPKGFPDVFGVRLSDGKFVAIEIKKPFGKLSDEQIEFAKWAQENKIVYGVARSVDDALKIIEE</sequence>
<reference evidence="6 8" key="2">
    <citation type="submission" date="2018-06" db="EMBL/GenBank/DDBJ databases">
        <authorList>
            <consortium name="Pathogen Informatics"/>
            <person name="Doyle S."/>
        </authorList>
    </citation>
    <scope>NUCLEOTIDE SEQUENCE [LARGE SCALE GENOMIC DNA]</scope>
    <source>
        <strain evidence="6 8">NCTC13832</strain>
    </source>
</reference>
<accession>A0A0D6XTB7</accession>
<evidence type="ECO:0000313" key="7">
    <source>
        <dbReference type="Proteomes" id="UP000032366"/>
    </source>
</evidence>
<feature type="domain" description="VRR-NUC" evidence="4">
    <location>
        <begin position="1"/>
        <end position="93"/>
    </location>
</feature>
<dbReference type="Proteomes" id="UP000254100">
    <property type="component" value="Unassembled WGS sequence"/>
</dbReference>
<proteinExistence type="predicted"/>
<dbReference type="GO" id="GO:0004518">
    <property type="term" value="F:nuclease activity"/>
    <property type="evidence" value="ECO:0007669"/>
    <property type="project" value="UniProtKB-KW"/>
</dbReference>
<dbReference type="EMBL" id="JXWY01000013">
    <property type="protein sequence ID" value="KIX91456.1"/>
    <property type="molecule type" value="Genomic_DNA"/>
</dbReference>
<dbReference type="GO" id="GO:0003676">
    <property type="term" value="F:nucleic acid binding"/>
    <property type="evidence" value="ECO:0007669"/>
    <property type="project" value="InterPro"/>
</dbReference>
<dbReference type="Proteomes" id="UP000032366">
    <property type="component" value="Unassembled WGS sequence"/>
</dbReference>
<dbReference type="GO" id="GO:0016788">
    <property type="term" value="F:hydrolase activity, acting on ester bonds"/>
    <property type="evidence" value="ECO:0007669"/>
    <property type="project" value="InterPro"/>
</dbReference>
<protein>
    <submittedName>
        <fullName evidence="6">VRR-NUC domain</fullName>
    </submittedName>
</protein>
<dbReference type="AlphaFoldDB" id="A0A0D6XTB7"/>
<name>A0A0D6XTB7_9STAP</name>
<dbReference type="InterPro" id="IPR014883">
    <property type="entry name" value="VRR_NUC"/>
</dbReference>
<gene>
    <name evidence="6" type="ORF">NCTC13832_00696</name>
    <name evidence="5" type="ORF">TP70_02255</name>
</gene>
<dbReference type="RefSeq" id="WP_044359038.1">
    <property type="nucleotide sequence ID" value="NZ_JXWY01000013.1"/>
</dbReference>